<dbReference type="Proteomes" id="UP000054564">
    <property type="component" value="Unassembled WGS sequence"/>
</dbReference>
<comment type="caution">
    <text evidence="1">The sequence shown here is derived from an EMBL/GenBank/DDBJ whole genome shotgun (WGS) entry which is preliminary data.</text>
</comment>
<dbReference type="EMBL" id="AJIL01000069">
    <property type="protein sequence ID" value="KNE97382.1"/>
    <property type="molecule type" value="Genomic_DNA"/>
</dbReference>
<reference evidence="1" key="1">
    <citation type="submission" date="2014-03" db="EMBL/GenBank/DDBJ databases">
        <title>Cloning and expression analysis of gamma-glutamylcysteines synthetase in perennial ryegrass.</title>
        <authorList>
            <person name="Wei S."/>
            <person name="Sun Z."/>
        </authorList>
    </citation>
    <scope>NUCLEOTIDE SEQUENCE</scope>
    <source>
        <strain evidence="1">Race PST-78</strain>
    </source>
</reference>
<gene>
    <name evidence="1" type="ORF">PSTG_09355</name>
</gene>
<sequence>MMADSDMSMTTRTAPVLIALEALAAKYDSRWREEYYSDADEENKVRTRDELDQKTKLLDEFRSILLPSIKHQLKSLSTAVLDRPQNNNEYSSLDIELTLETLSNLDRTIQEIFMCIRPGPLDKRRSQNAHDHHSQQCKAFRCFDVDVRIQDLVSEVYLLFRAYIEYIKCSKLSSNHSQDTNYRPPTPREQNVVCLSLIDRTIERSGASDFALLQRNWQGTVRSLDELLETLASLIDCRQNDRSALRRSVVRQAGLTVPLIKLLRTLYNKISNTTTKTLSFTLDTELNSDTLYTLNQDPASILYTCQVYTVHLEESHEAHSMISSSHSMRNRINWMSRSVDSTVVLLALYIIPLSPQIDHSSLQSDFKAWLFEWQRLWHIAKNRLVGAILLPEPEN</sequence>
<reference evidence="2" key="2">
    <citation type="submission" date="2014-03" db="EMBL/GenBank/DDBJ databases">
        <title>The Genome Sequence of Puccinia striiformis f. sp. tritici PST-78.</title>
        <authorList>
            <consortium name="The Broad Institute Genome Sequencing Platform"/>
            <person name="Cuomo C."/>
            <person name="Hulbert S."/>
            <person name="Chen X."/>
            <person name="Walker B."/>
            <person name="Young S.K."/>
            <person name="Zeng Q."/>
            <person name="Gargeya S."/>
            <person name="Fitzgerald M."/>
            <person name="Haas B."/>
            <person name="Abouelleil A."/>
            <person name="Alvarado L."/>
            <person name="Arachchi H.M."/>
            <person name="Berlin A.M."/>
            <person name="Chapman S.B."/>
            <person name="Goldberg J."/>
            <person name="Griggs A."/>
            <person name="Gujja S."/>
            <person name="Hansen M."/>
            <person name="Howarth C."/>
            <person name="Imamovic A."/>
            <person name="Larimer J."/>
            <person name="McCowan C."/>
            <person name="Montmayeur A."/>
            <person name="Murphy C."/>
            <person name="Neiman D."/>
            <person name="Pearson M."/>
            <person name="Priest M."/>
            <person name="Roberts A."/>
            <person name="Saif S."/>
            <person name="Shea T."/>
            <person name="Sisk P."/>
            <person name="Sykes S."/>
            <person name="Wortman J."/>
            <person name="Nusbaum C."/>
            <person name="Birren B."/>
        </authorList>
    </citation>
    <scope>NUCLEOTIDE SEQUENCE [LARGE SCALE GENOMIC DNA]</scope>
    <source>
        <strain evidence="2">race PST-78</strain>
    </source>
</reference>
<accession>A0A0L0VDM7</accession>
<name>A0A0L0VDM7_9BASI</name>
<protein>
    <submittedName>
        <fullName evidence="1">Uncharacterized protein</fullName>
    </submittedName>
</protein>
<organism evidence="1 2">
    <name type="scientific">Puccinia striiformis f. sp. tritici PST-78</name>
    <dbReference type="NCBI Taxonomy" id="1165861"/>
    <lineage>
        <taxon>Eukaryota</taxon>
        <taxon>Fungi</taxon>
        <taxon>Dikarya</taxon>
        <taxon>Basidiomycota</taxon>
        <taxon>Pucciniomycotina</taxon>
        <taxon>Pucciniomycetes</taxon>
        <taxon>Pucciniales</taxon>
        <taxon>Pucciniaceae</taxon>
        <taxon>Puccinia</taxon>
    </lineage>
</organism>
<keyword evidence="2" id="KW-1185">Reference proteome</keyword>
<dbReference type="PANTHER" id="PTHR33069">
    <property type="entry name" value="CHROMOSOME 7, WHOLE GENOME SHOTGUN SEQUENCE-RELATED"/>
    <property type="match status" value="1"/>
</dbReference>
<evidence type="ECO:0000313" key="2">
    <source>
        <dbReference type="Proteomes" id="UP000054564"/>
    </source>
</evidence>
<dbReference type="EMBL" id="AJIL01000069">
    <property type="protein sequence ID" value="KNE97383.1"/>
    <property type="molecule type" value="Genomic_DNA"/>
</dbReference>
<dbReference type="PANTHER" id="PTHR33069:SF3">
    <property type="entry name" value="DYNEIN HEAVY CHAIN TAIL DOMAIN-CONTAINING PROTEIN"/>
    <property type="match status" value="1"/>
</dbReference>
<dbReference type="OrthoDB" id="2513067at2759"/>
<evidence type="ECO:0000313" key="1">
    <source>
        <dbReference type="EMBL" id="KNE97383.1"/>
    </source>
</evidence>
<dbReference type="AlphaFoldDB" id="A0A0L0VDM7"/>
<proteinExistence type="predicted"/>